<dbReference type="PANTHER" id="PTHR18841">
    <property type="entry name" value="VITELLINE MEMBRANE OUTER LAYER PROTEIN I-RELATED"/>
    <property type="match status" value="1"/>
</dbReference>
<keyword evidence="2" id="KW-0732">Signal</keyword>
<sequence>MMRPRGGPPAAWRLAGLLACRWPWPCPARTLRDAGARGASDGGAAGSGSRRQPDIHGWTWPVWFGSSFDDSPVSVNPFSSDFSSRLGHLIGNQFPTAPLDRVDRAHVASATGVVPMAPGGVRESARAPMVNDFVSKYSHPSKKRNGIGTNVRSPARMPRRPQECVCAVSSSGPDTFPGERRVQSGMDLDAVPVIPLEKKEIVPSTDKLRTPFFAHDDVPWLRGWDPKPSDNYPLTAPGDKLKDGTSPVAYHDEIPEQVAKFIHQVHDRKTRRDVVAHQNKDFASADLDNDSLVSYEEYVGELVSRQNKTALEAKQLWETYHSADSEEMTRDEWTRLARAGFSVGSIQRLDVENVLDPVPEAVAAGFWGSGAECPSGTYVSGARLKVMETAPGVDNSGLNRVGLRCTDGSEAESIEGPDGEWTQWADCPQGQRVYAIRVRSLAVSKGRDNSGINGLEFVCRATSMSAFTRLRFGGDLQARPGVVVASGPVAIGGGWSREQRCALNQAVCGLQANVDHTA</sequence>
<protein>
    <recommendedName>
        <fullName evidence="5">EF-hand domain-containing protein</fullName>
    </recommendedName>
</protein>
<name>A0ABN9YG77_9DINO</name>
<proteinExistence type="predicted"/>
<dbReference type="Gene3D" id="2.100.10.20">
    <property type="entry name" value="Vitelline membrane outer layer protein I (VOMI)"/>
    <property type="match status" value="1"/>
</dbReference>
<dbReference type="PANTHER" id="PTHR18841:SF0">
    <property type="entry name" value="VITELLINE MEMBRANE OUTER LAYER 1 HOMOLOG A-RELATED"/>
    <property type="match status" value="1"/>
</dbReference>
<gene>
    <name evidence="3" type="ORF">PCOR1329_LOCUS84277</name>
</gene>
<feature type="chain" id="PRO_5046851283" description="EF-hand domain-containing protein" evidence="2">
    <location>
        <begin position="29"/>
        <end position="518"/>
    </location>
</feature>
<dbReference type="InterPro" id="IPR036706">
    <property type="entry name" value="VOMI_sf"/>
</dbReference>
<evidence type="ECO:0000256" key="2">
    <source>
        <dbReference type="SAM" id="SignalP"/>
    </source>
</evidence>
<evidence type="ECO:0000313" key="4">
    <source>
        <dbReference type="Proteomes" id="UP001189429"/>
    </source>
</evidence>
<feature type="region of interest" description="Disordered" evidence="1">
    <location>
        <begin position="33"/>
        <end position="53"/>
    </location>
</feature>
<reference evidence="3" key="1">
    <citation type="submission" date="2023-10" db="EMBL/GenBank/DDBJ databases">
        <authorList>
            <person name="Chen Y."/>
            <person name="Shah S."/>
            <person name="Dougan E. K."/>
            <person name="Thang M."/>
            <person name="Chan C."/>
        </authorList>
    </citation>
    <scope>NUCLEOTIDE SEQUENCE [LARGE SCALE GENOMIC DNA]</scope>
</reference>
<accession>A0ABN9YG77</accession>
<organism evidence="3 4">
    <name type="scientific">Prorocentrum cordatum</name>
    <dbReference type="NCBI Taxonomy" id="2364126"/>
    <lineage>
        <taxon>Eukaryota</taxon>
        <taxon>Sar</taxon>
        <taxon>Alveolata</taxon>
        <taxon>Dinophyceae</taxon>
        <taxon>Prorocentrales</taxon>
        <taxon>Prorocentraceae</taxon>
        <taxon>Prorocentrum</taxon>
    </lineage>
</organism>
<keyword evidence="4" id="KW-1185">Reference proteome</keyword>
<comment type="caution">
    <text evidence="3">The sequence shown here is derived from an EMBL/GenBank/DDBJ whole genome shotgun (WGS) entry which is preliminary data.</text>
</comment>
<dbReference type="Pfam" id="PF03762">
    <property type="entry name" value="VOMI"/>
    <property type="match status" value="1"/>
</dbReference>
<dbReference type="EMBL" id="CAUYUJ010022304">
    <property type="protein sequence ID" value="CAK0910010.1"/>
    <property type="molecule type" value="Genomic_DNA"/>
</dbReference>
<dbReference type="InterPro" id="IPR005515">
    <property type="entry name" value="VOMI"/>
</dbReference>
<dbReference type="Proteomes" id="UP001189429">
    <property type="component" value="Unassembled WGS sequence"/>
</dbReference>
<evidence type="ECO:0000256" key="1">
    <source>
        <dbReference type="SAM" id="MobiDB-lite"/>
    </source>
</evidence>
<feature type="region of interest" description="Disordered" evidence="1">
    <location>
        <begin position="136"/>
        <end position="158"/>
    </location>
</feature>
<evidence type="ECO:0000313" key="3">
    <source>
        <dbReference type="EMBL" id="CAK0910010.1"/>
    </source>
</evidence>
<dbReference type="SUPFAM" id="SSF51092">
    <property type="entry name" value="Vitelline membrane outer protein-I (VMO-I)"/>
    <property type="match status" value="1"/>
</dbReference>
<evidence type="ECO:0008006" key="5">
    <source>
        <dbReference type="Google" id="ProtNLM"/>
    </source>
</evidence>
<feature type="signal peptide" evidence="2">
    <location>
        <begin position="1"/>
        <end position="28"/>
    </location>
</feature>